<name>A0A1M6HYU4_9FIRM</name>
<evidence type="ECO:0000256" key="1">
    <source>
        <dbReference type="SAM" id="Phobius"/>
    </source>
</evidence>
<keyword evidence="1" id="KW-0472">Membrane</keyword>
<sequence>MYKKIYSKSICMGFIWGIFSWISFFKHNDIPSLISSVPVFLSIGIGKVIIDKNSMLFDKSIFILTILLGGFIGFIVASLINLIISAIQED</sequence>
<evidence type="ECO:0000313" key="2">
    <source>
        <dbReference type="EMBL" id="SHJ27313.1"/>
    </source>
</evidence>
<protein>
    <submittedName>
        <fullName evidence="2">Uncharacterized protein</fullName>
    </submittedName>
</protein>
<organism evidence="2 3">
    <name type="scientific">Lutispora thermophila DSM 19022</name>
    <dbReference type="NCBI Taxonomy" id="1122184"/>
    <lineage>
        <taxon>Bacteria</taxon>
        <taxon>Bacillati</taxon>
        <taxon>Bacillota</taxon>
        <taxon>Clostridia</taxon>
        <taxon>Lutisporales</taxon>
        <taxon>Lutisporaceae</taxon>
        <taxon>Lutispora</taxon>
    </lineage>
</organism>
<gene>
    <name evidence="2" type="ORF">SAMN02745176_02995</name>
</gene>
<dbReference type="AlphaFoldDB" id="A0A1M6HYU4"/>
<dbReference type="STRING" id="1122184.SAMN02745176_02995"/>
<dbReference type="EMBL" id="FQZS01000025">
    <property type="protein sequence ID" value="SHJ27313.1"/>
    <property type="molecule type" value="Genomic_DNA"/>
</dbReference>
<keyword evidence="3" id="KW-1185">Reference proteome</keyword>
<feature type="transmembrane region" description="Helical" evidence="1">
    <location>
        <begin position="62"/>
        <end position="87"/>
    </location>
</feature>
<keyword evidence="1" id="KW-0812">Transmembrane</keyword>
<keyword evidence="1" id="KW-1133">Transmembrane helix</keyword>
<feature type="transmembrane region" description="Helical" evidence="1">
    <location>
        <begin position="5"/>
        <end position="24"/>
    </location>
</feature>
<dbReference type="Proteomes" id="UP000184442">
    <property type="component" value="Unassembled WGS sequence"/>
</dbReference>
<dbReference type="RefSeq" id="WP_073027099.1">
    <property type="nucleotide sequence ID" value="NZ_FQZS01000025.1"/>
</dbReference>
<proteinExistence type="predicted"/>
<evidence type="ECO:0000313" key="3">
    <source>
        <dbReference type="Proteomes" id="UP000184442"/>
    </source>
</evidence>
<reference evidence="2 3" key="1">
    <citation type="submission" date="2016-11" db="EMBL/GenBank/DDBJ databases">
        <authorList>
            <person name="Jaros S."/>
            <person name="Januszkiewicz K."/>
            <person name="Wedrychowicz H."/>
        </authorList>
    </citation>
    <scope>NUCLEOTIDE SEQUENCE [LARGE SCALE GENOMIC DNA]</scope>
    <source>
        <strain evidence="2 3">DSM 19022</strain>
    </source>
</reference>
<accession>A0A1M6HYU4</accession>